<protein>
    <submittedName>
        <fullName evidence="4">YafY family transcriptional regulator</fullName>
    </submittedName>
</protein>
<dbReference type="InterPro" id="IPR028349">
    <property type="entry name" value="PafC-like"/>
</dbReference>
<evidence type="ECO:0000259" key="3">
    <source>
        <dbReference type="Pfam" id="PF25583"/>
    </source>
</evidence>
<dbReference type="InterPro" id="IPR026881">
    <property type="entry name" value="WYL_dom"/>
</dbReference>
<dbReference type="EMBL" id="JANRHA010000010">
    <property type="protein sequence ID" value="MDG3016020.1"/>
    <property type="molecule type" value="Genomic_DNA"/>
</dbReference>
<evidence type="ECO:0000259" key="2">
    <source>
        <dbReference type="Pfam" id="PF19187"/>
    </source>
</evidence>
<dbReference type="Pfam" id="PF13280">
    <property type="entry name" value="WYL"/>
    <property type="match status" value="1"/>
</dbReference>
<dbReference type="AlphaFoldDB" id="A0A9X4M108"/>
<evidence type="ECO:0000313" key="5">
    <source>
        <dbReference type="Proteomes" id="UP001152755"/>
    </source>
</evidence>
<sequence>MSARLTDRLVRLINLVPYFITNEGISKTEAAAELGITPAELAKDLTLLWMCGLPGHAGGDLIDLAMEEDTVTVTFSAGIDRPLRLTSTEATVLLMALRALVDQPSSVDPVAASSAIAKIEQAAGIAAGGLEGGAVADADPVLTTVRSAVTAGHALRLRYFSASRDAITDRVVDPIRIRLVEDQSYLQAWCRKVEGVRLFRFDRIEDATELDEPARAHPEATDLAASEALLQGGIFGVEDGLPVARLHLARSVLWVLDYYPMDVLREEPDGSVEVQMRYATTDWMARLILGFGGAATVLDPPELREDVRARARAALDLYT</sequence>
<dbReference type="PIRSF" id="PIRSF016838">
    <property type="entry name" value="PafC"/>
    <property type="match status" value="1"/>
</dbReference>
<dbReference type="PANTHER" id="PTHR34580">
    <property type="match status" value="1"/>
</dbReference>
<feature type="domain" description="WYL" evidence="1">
    <location>
        <begin position="140"/>
        <end position="208"/>
    </location>
</feature>
<dbReference type="Proteomes" id="UP001152755">
    <property type="component" value="Unassembled WGS sequence"/>
</dbReference>
<evidence type="ECO:0000313" key="4">
    <source>
        <dbReference type="EMBL" id="MDG3016020.1"/>
    </source>
</evidence>
<feature type="domain" description="WCX" evidence="3">
    <location>
        <begin position="244"/>
        <end position="315"/>
    </location>
</feature>
<dbReference type="InterPro" id="IPR057727">
    <property type="entry name" value="WCX_dom"/>
</dbReference>
<evidence type="ECO:0000259" key="1">
    <source>
        <dbReference type="Pfam" id="PF13280"/>
    </source>
</evidence>
<proteinExistence type="predicted"/>
<feature type="domain" description="PafC HTH" evidence="2">
    <location>
        <begin position="7"/>
        <end position="120"/>
    </location>
</feature>
<dbReference type="Pfam" id="PF19187">
    <property type="entry name" value="HTH_PafC"/>
    <property type="match status" value="1"/>
</dbReference>
<dbReference type="InterPro" id="IPR043839">
    <property type="entry name" value="PafC_HTH"/>
</dbReference>
<reference evidence="4" key="1">
    <citation type="submission" date="2022-08" db="EMBL/GenBank/DDBJ databases">
        <title>Genome analysis of Corynebacteriales strain.</title>
        <authorList>
            <person name="Lee S.D."/>
        </authorList>
    </citation>
    <scope>NUCLEOTIDE SEQUENCE</scope>
    <source>
        <strain evidence="4">D3-21</strain>
    </source>
</reference>
<name>A0A9X4M108_9ACTN</name>
<organism evidence="4 5">
    <name type="scientific">Speluncibacter jeojiensis</name>
    <dbReference type="NCBI Taxonomy" id="2710754"/>
    <lineage>
        <taxon>Bacteria</taxon>
        <taxon>Bacillati</taxon>
        <taxon>Actinomycetota</taxon>
        <taxon>Actinomycetes</taxon>
        <taxon>Mycobacteriales</taxon>
        <taxon>Speluncibacteraceae</taxon>
        <taxon>Speluncibacter</taxon>
    </lineage>
</organism>
<dbReference type="Pfam" id="PF25583">
    <property type="entry name" value="WCX"/>
    <property type="match status" value="1"/>
</dbReference>
<gene>
    <name evidence="4" type="ORF">NVS88_15780</name>
</gene>
<keyword evidence="5" id="KW-1185">Reference proteome</keyword>
<dbReference type="RefSeq" id="WP_332520339.1">
    <property type="nucleotide sequence ID" value="NZ_JANRHA010000010.1"/>
</dbReference>
<accession>A0A9X4M108</accession>
<dbReference type="PANTHER" id="PTHR34580:SF1">
    <property type="entry name" value="PROTEIN PAFC"/>
    <property type="match status" value="1"/>
</dbReference>
<comment type="caution">
    <text evidence="4">The sequence shown here is derived from an EMBL/GenBank/DDBJ whole genome shotgun (WGS) entry which is preliminary data.</text>
</comment>
<dbReference type="PROSITE" id="PS52050">
    <property type="entry name" value="WYL"/>
    <property type="match status" value="1"/>
</dbReference>
<dbReference type="InterPro" id="IPR051534">
    <property type="entry name" value="CBASS_pafABC_assoc_protein"/>
</dbReference>